<dbReference type="PANTHER" id="PTHR11360:SF315">
    <property type="entry name" value="TRANSPORTER MCH2-RELATED"/>
    <property type="match status" value="1"/>
</dbReference>
<dbReference type="OrthoDB" id="2213137at2759"/>
<dbReference type="InterPro" id="IPR011701">
    <property type="entry name" value="MFS"/>
</dbReference>
<dbReference type="RefSeq" id="XP_007866713.1">
    <property type="nucleotide sequence ID" value="XM_007868522.1"/>
</dbReference>
<protein>
    <submittedName>
        <fullName evidence="5">MFS general substrate transporter</fullName>
    </submittedName>
</protein>
<feature type="compositionally biased region" description="Basic and acidic residues" evidence="3">
    <location>
        <begin position="18"/>
        <end position="42"/>
    </location>
</feature>
<evidence type="ECO:0000313" key="5">
    <source>
        <dbReference type="EMBL" id="EPQ54401.1"/>
    </source>
</evidence>
<feature type="transmembrane region" description="Helical" evidence="4">
    <location>
        <begin position="76"/>
        <end position="107"/>
    </location>
</feature>
<dbReference type="HOGENOM" id="CLU_001265_1_2_1"/>
<dbReference type="eggNOG" id="KOG2504">
    <property type="taxonomic scope" value="Eukaryota"/>
</dbReference>
<keyword evidence="4" id="KW-1133">Transmembrane helix</keyword>
<comment type="subcellular location">
    <subcellularLocation>
        <location evidence="1">Membrane</location>
        <topology evidence="1">Multi-pass membrane protein</topology>
    </subcellularLocation>
</comment>
<proteinExistence type="inferred from homology"/>
<feature type="transmembrane region" description="Helical" evidence="4">
    <location>
        <begin position="315"/>
        <end position="334"/>
    </location>
</feature>
<feature type="transmembrane region" description="Helical" evidence="4">
    <location>
        <begin position="207"/>
        <end position="225"/>
    </location>
</feature>
<dbReference type="PANTHER" id="PTHR11360">
    <property type="entry name" value="MONOCARBOXYLATE TRANSPORTER"/>
    <property type="match status" value="1"/>
</dbReference>
<dbReference type="InterPro" id="IPR036259">
    <property type="entry name" value="MFS_trans_sf"/>
</dbReference>
<dbReference type="EMBL" id="KB469303">
    <property type="protein sequence ID" value="EPQ54401.1"/>
    <property type="molecule type" value="Genomic_DNA"/>
</dbReference>
<dbReference type="InterPro" id="IPR050327">
    <property type="entry name" value="Proton-linked_MCT"/>
</dbReference>
<dbReference type="AlphaFoldDB" id="S7Q318"/>
<name>S7Q318_GLOTA</name>
<gene>
    <name evidence="5" type="ORF">GLOTRDRAFT_76886</name>
</gene>
<evidence type="ECO:0000256" key="4">
    <source>
        <dbReference type="SAM" id="Phobius"/>
    </source>
</evidence>
<feature type="transmembrane region" description="Helical" evidence="4">
    <location>
        <begin position="237"/>
        <end position="257"/>
    </location>
</feature>
<feature type="transmembrane region" description="Helical" evidence="4">
    <location>
        <begin position="346"/>
        <end position="365"/>
    </location>
</feature>
<evidence type="ECO:0000256" key="1">
    <source>
        <dbReference type="ARBA" id="ARBA00004141"/>
    </source>
</evidence>
<dbReference type="KEGG" id="gtr:GLOTRDRAFT_76886"/>
<dbReference type="Proteomes" id="UP000030669">
    <property type="component" value="Unassembled WGS sequence"/>
</dbReference>
<dbReference type="Gene3D" id="1.20.1250.20">
    <property type="entry name" value="MFS general substrate transporter like domains"/>
    <property type="match status" value="2"/>
</dbReference>
<dbReference type="SUPFAM" id="SSF103473">
    <property type="entry name" value="MFS general substrate transporter"/>
    <property type="match status" value="1"/>
</dbReference>
<feature type="transmembrane region" description="Helical" evidence="4">
    <location>
        <begin position="149"/>
        <end position="167"/>
    </location>
</feature>
<feature type="transmembrane region" description="Helical" evidence="4">
    <location>
        <begin position="371"/>
        <end position="389"/>
    </location>
</feature>
<feature type="transmembrane region" description="Helical" evidence="4">
    <location>
        <begin position="434"/>
        <end position="457"/>
    </location>
</feature>
<feature type="transmembrane region" description="Helical" evidence="4">
    <location>
        <begin position="119"/>
        <end position="137"/>
    </location>
</feature>
<keyword evidence="4" id="KW-0472">Membrane</keyword>
<comment type="similarity">
    <text evidence="2">Belongs to the major facilitator superfamily. Monocarboxylate porter (TC 2.A.1.13) family.</text>
</comment>
<dbReference type="CDD" id="cd17352">
    <property type="entry name" value="MFS_MCT_SLC16"/>
    <property type="match status" value="1"/>
</dbReference>
<evidence type="ECO:0000256" key="2">
    <source>
        <dbReference type="ARBA" id="ARBA00006727"/>
    </source>
</evidence>
<evidence type="ECO:0000256" key="3">
    <source>
        <dbReference type="SAM" id="MobiDB-lite"/>
    </source>
</evidence>
<dbReference type="OMA" id="AWCNGSI"/>
<evidence type="ECO:0000313" key="6">
    <source>
        <dbReference type="Proteomes" id="UP000030669"/>
    </source>
</evidence>
<dbReference type="GeneID" id="19308651"/>
<sequence>MARADEAEVEQQTSGPLPRDEVDIKREHSAGSEETIARREGNPEGLDSVGKKEEGSDVEAAPVTSSAPAPLPDGGYGWVVVASVFWVNAFTWGVNASFSIYLSYYLSNDIFPGATNLDYAFIGGLSIALALFIAPLATYLNRRYSFRTTMLIGVALQVGGLIAASFTKEIWQLFLSQGVACGTGMGFIFVACFGIPSQWFHRRRGMANGVVTAGSGIGGIIWSLGTNAIIRNLGLPWAFRITAICCFAVNTTAAFLIRDRNKHIRPNQRAFDLKILVRPEYILVMLWGVFSMLGYIVLLYSLPAYAVAQGMTSEQGSIVGAMLSLGITFGRPLVGIGSDWTGRINMAGGATLFCALTVFAIWIPAKTFGVLVFFAIINGAVCGTFWTCAGSVSAEVVGLVDLPSALSLLWLSVVPPCIFSEPIGLELRHGSGPASYLSAQIYVGVMYVAAGACMFMVRAWKISHTLKESGGHAGPRDPASWIRLMIGPGKV</sequence>
<feature type="transmembrane region" description="Helical" evidence="4">
    <location>
        <begin position="396"/>
        <end position="414"/>
    </location>
</feature>
<reference evidence="5 6" key="1">
    <citation type="journal article" date="2012" name="Science">
        <title>The Paleozoic origin of enzymatic lignin decomposition reconstructed from 31 fungal genomes.</title>
        <authorList>
            <person name="Floudas D."/>
            <person name="Binder M."/>
            <person name="Riley R."/>
            <person name="Barry K."/>
            <person name="Blanchette R.A."/>
            <person name="Henrissat B."/>
            <person name="Martinez A.T."/>
            <person name="Otillar R."/>
            <person name="Spatafora J.W."/>
            <person name="Yadav J.S."/>
            <person name="Aerts A."/>
            <person name="Benoit I."/>
            <person name="Boyd A."/>
            <person name="Carlson A."/>
            <person name="Copeland A."/>
            <person name="Coutinho P.M."/>
            <person name="de Vries R.P."/>
            <person name="Ferreira P."/>
            <person name="Findley K."/>
            <person name="Foster B."/>
            <person name="Gaskell J."/>
            <person name="Glotzer D."/>
            <person name="Gorecki P."/>
            <person name="Heitman J."/>
            <person name="Hesse C."/>
            <person name="Hori C."/>
            <person name="Igarashi K."/>
            <person name="Jurgens J.A."/>
            <person name="Kallen N."/>
            <person name="Kersten P."/>
            <person name="Kohler A."/>
            <person name="Kuees U."/>
            <person name="Kumar T.K.A."/>
            <person name="Kuo A."/>
            <person name="LaButti K."/>
            <person name="Larrondo L.F."/>
            <person name="Lindquist E."/>
            <person name="Ling A."/>
            <person name="Lombard V."/>
            <person name="Lucas S."/>
            <person name="Lundell T."/>
            <person name="Martin R."/>
            <person name="McLaughlin D.J."/>
            <person name="Morgenstern I."/>
            <person name="Morin E."/>
            <person name="Murat C."/>
            <person name="Nagy L.G."/>
            <person name="Nolan M."/>
            <person name="Ohm R.A."/>
            <person name="Patyshakuliyeva A."/>
            <person name="Rokas A."/>
            <person name="Ruiz-Duenas F.J."/>
            <person name="Sabat G."/>
            <person name="Salamov A."/>
            <person name="Samejima M."/>
            <person name="Schmutz J."/>
            <person name="Slot J.C."/>
            <person name="St John F."/>
            <person name="Stenlid J."/>
            <person name="Sun H."/>
            <person name="Sun S."/>
            <person name="Syed K."/>
            <person name="Tsang A."/>
            <person name="Wiebenga A."/>
            <person name="Young D."/>
            <person name="Pisabarro A."/>
            <person name="Eastwood D.C."/>
            <person name="Martin F."/>
            <person name="Cullen D."/>
            <person name="Grigoriev I.V."/>
            <person name="Hibbett D.S."/>
        </authorList>
    </citation>
    <scope>NUCLEOTIDE SEQUENCE [LARGE SCALE GENOMIC DNA]</scope>
    <source>
        <strain evidence="5 6">ATCC 11539</strain>
    </source>
</reference>
<dbReference type="Pfam" id="PF07690">
    <property type="entry name" value="MFS_1"/>
    <property type="match status" value="1"/>
</dbReference>
<dbReference type="GO" id="GO:0022857">
    <property type="term" value="F:transmembrane transporter activity"/>
    <property type="evidence" value="ECO:0007669"/>
    <property type="project" value="InterPro"/>
</dbReference>
<keyword evidence="4" id="KW-0812">Transmembrane</keyword>
<keyword evidence="6" id="KW-1185">Reference proteome</keyword>
<organism evidence="5 6">
    <name type="scientific">Gloeophyllum trabeum (strain ATCC 11539 / FP-39264 / Madison 617)</name>
    <name type="common">Brown rot fungus</name>
    <dbReference type="NCBI Taxonomy" id="670483"/>
    <lineage>
        <taxon>Eukaryota</taxon>
        <taxon>Fungi</taxon>
        <taxon>Dikarya</taxon>
        <taxon>Basidiomycota</taxon>
        <taxon>Agaricomycotina</taxon>
        <taxon>Agaricomycetes</taxon>
        <taxon>Gloeophyllales</taxon>
        <taxon>Gloeophyllaceae</taxon>
        <taxon>Gloeophyllum</taxon>
    </lineage>
</organism>
<feature type="transmembrane region" description="Helical" evidence="4">
    <location>
        <begin position="281"/>
        <end position="303"/>
    </location>
</feature>
<feature type="transmembrane region" description="Helical" evidence="4">
    <location>
        <begin position="173"/>
        <end position="195"/>
    </location>
</feature>
<feature type="region of interest" description="Disordered" evidence="3">
    <location>
        <begin position="1"/>
        <end position="66"/>
    </location>
</feature>
<accession>S7Q318</accession>
<dbReference type="GO" id="GO:0016020">
    <property type="term" value="C:membrane"/>
    <property type="evidence" value="ECO:0007669"/>
    <property type="project" value="UniProtKB-SubCell"/>
</dbReference>